<dbReference type="AlphaFoldDB" id="A0A645DXQ9"/>
<evidence type="ECO:0000313" key="1">
    <source>
        <dbReference type="EMBL" id="MPM94314.1"/>
    </source>
</evidence>
<protein>
    <submittedName>
        <fullName evidence="1">Uncharacterized protein</fullName>
    </submittedName>
</protein>
<name>A0A645DXQ9_9ZZZZ</name>
<dbReference type="EMBL" id="VSSQ01040971">
    <property type="protein sequence ID" value="MPM94314.1"/>
    <property type="molecule type" value="Genomic_DNA"/>
</dbReference>
<proteinExistence type="predicted"/>
<reference evidence="1" key="1">
    <citation type="submission" date="2019-08" db="EMBL/GenBank/DDBJ databases">
        <authorList>
            <person name="Kucharzyk K."/>
            <person name="Murdoch R.W."/>
            <person name="Higgins S."/>
            <person name="Loffler F."/>
        </authorList>
    </citation>
    <scope>NUCLEOTIDE SEQUENCE</scope>
</reference>
<gene>
    <name evidence="1" type="ORF">SDC9_141460</name>
</gene>
<organism evidence="1">
    <name type="scientific">bioreactor metagenome</name>
    <dbReference type="NCBI Taxonomy" id="1076179"/>
    <lineage>
        <taxon>unclassified sequences</taxon>
        <taxon>metagenomes</taxon>
        <taxon>ecological metagenomes</taxon>
    </lineage>
</organism>
<sequence length="103" mass="11746">MNFHTFILNHATSEGFSKAIETQQIYNYVLLDKLLSAQVLAAAESLETAISHLELVERINHTRANPKLLLLNHNINLLEETELKIIEILESILENSCKIHLQN</sequence>
<accession>A0A645DXQ9</accession>
<comment type="caution">
    <text evidence="1">The sequence shown here is derived from an EMBL/GenBank/DDBJ whole genome shotgun (WGS) entry which is preliminary data.</text>
</comment>